<protein>
    <recommendedName>
        <fullName evidence="5">Secreted protein</fullName>
    </recommendedName>
</protein>
<accession>A0A3S3AEI7</accession>
<dbReference type="EMBL" id="RKLN01000001">
    <property type="protein sequence ID" value="RVW06202.1"/>
    <property type="molecule type" value="Genomic_DNA"/>
</dbReference>
<sequence length="187" mass="18685">MSTSGERAKGKSLIKSVRAAVTAALAAPVLAVAFAAPANAAPEDVALSVDVVGNDVEVIIANDSDGMIECAWAASSGLFGETHVRINVFVQPDAVYREPVTVADGRYDVIWNCESVPGVEAWGNTSETGTADPLTFIAPPCSSSGSLDILGSMDFGNFGSTETGSASTADAGSGGSVGSHCAGLGGS</sequence>
<evidence type="ECO:0000313" key="4">
    <source>
        <dbReference type="Proteomes" id="UP000284333"/>
    </source>
</evidence>
<dbReference type="AlphaFoldDB" id="A0A3S3AEI7"/>
<feature type="region of interest" description="Disordered" evidence="1">
    <location>
        <begin position="163"/>
        <end position="187"/>
    </location>
</feature>
<reference evidence="3 4" key="1">
    <citation type="submission" date="2018-11" db="EMBL/GenBank/DDBJ databases">
        <title>Rhodococcus spongicola sp. nov. and Rhodococcus xishaensis sp. nov. from marine sponges.</title>
        <authorList>
            <person name="Li L."/>
            <person name="Lin H.W."/>
        </authorList>
    </citation>
    <scope>NUCLEOTIDE SEQUENCE [LARGE SCALE GENOMIC DNA]</scope>
    <source>
        <strain evidence="3 4">LHW50502</strain>
    </source>
</reference>
<name>A0A3S3AEI7_9NOCA</name>
<keyword evidence="2" id="KW-0732">Signal</keyword>
<gene>
    <name evidence="3" type="ORF">EF834_01735</name>
</gene>
<evidence type="ECO:0000313" key="3">
    <source>
        <dbReference type="EMBL" id="RVW06202.1"/>
    </source>
</evidence>
<feature type="signal peptide" evidence="2">
    <location>
        <begin position="1"/>
        <end position="40"/>
    </location>
</feature>
<feature type="compositionally biased region" description="Gly residues" evidence="1">
    <location>
        <begin position="172"/>
        <end position="187"/>
    </location>
</feature>
<proteinExistence type="predicted"/>
<feature type="chain" id="PRO_5018648413" description="Secreted protein" evidence="2">
    <location>
        <begin position="41"/>
        <end position="187"/>
    </location>
</feature>
<dbReference type="Proteomes" id="UP000284333">
    <property type="component" value="Unassembled WGS sequence"/>
</dbReference>
<organism evidence="3 4">
    <name type="scientific">Rhodococcus spongiicola</name>
    <dbReference type="NCBI Taxonomy" id="2487352"/>
    <lineage>
        <taxon>Bacteria</taxon>
        <taxon>Bacillati</taxon>
        <taxon>Actinomycetota</taxon>
        <taxon>Actinomycetes</taxon>
        <taxon>Mycobacteriales</taxon>
        <taxon>Nocardiaceae</taxon>
        <taxon>Rhodococcus</taxon>
    </lineage>
</organism>
<evidence type="ECO:0000256" key="2">
    <source>
        <dbReference type="SAM" id="SignalP"/>
    </source>
</evidence>
<keyword evidence="4" id="KW-1185">Reference proteome</keyword>
<comment type="caution">
    <text evidence="3">The sequence shown here is derived from an EMBL/GenBank/DDBJ whole genome shotgun (WGS) entry which is preliminary data.</text>
</comment>
<evidence type="ECO:0000256" key="1">
    <source>
        <dbReference type="SAM" id="MobiDB-lite"/>
    </source>
</evidence>
<evidence type="ECO:0008006" key="5">
    <source>
        <dbReference type="Google" id="ProtNLM"/>
    </source>
</evidence>